<proteinExistence type="predicted"/>
<dbReference type="InterPro" id="IPR020472">
    <property type="entry name" value="WD40_PAC1"/>
</dbReference>
<dbReference type="SUPFAM" id="SSF50978">
    <property type="entry name" value="WD40 repeat-like"/>
    <property type="match status" value="1"/>
</dbReference>
<dbReference type="PROSITE" id="PS50294">
    <property type="entry name" value="WD_REPEATS_REGION"/>
    <property type="match status" value="4"/>
</dbReference>
<keyword evidence="1 3" id="KW-0853">WD repeat</keyword>
<dbReference type="OrthoDB" id="972532at2759"/>
<dbReference type="PANTHER" id="PTHR22838">
    <property type="entry name" value="WD REPEAT PROTEIN 26-RELATED"/>
    <property type="match status" value="1"/>
</dbReference>
<feature type="region of interest" description="Disordered" evidence="4">
    <location>
        <begin position="134"/>
        <end position="166"/>
    </location>
</feature>
<dbReference type="InterPro" id="IPR019775">
    <property type="entry name" value="WD40_repeat_CS"/>
</dbReference>
<name>L1JF56_GUITC</name>
<dbReference type="PANTHER" id="PTHR22838:SF0">
    <property type="entry name" value="WD REPEAT-CONTAINING PROTEIN 26"/>
    <property type="match status" value="1"/>
</dbReference>
<feature type="repeat" description="WD" evidence="3">
    <location>
        <begin position="340"/>
        <end position="381"/>
    </location>
</feature>
<dbReference type="InterPro" id="IPR051350">
    <property type="entry name" value="WD_repeat-ST_regulator"/>
</dbReference>
<dbReference type="InterPro" id="IPR015943">
    <property type="entry name" value="WD40/YVTN_repeat-like_dom_sf"/>
</dbReference>
<dbReference type="HOGENOM" id="CLU_435789_0_0_1"/>
<evidence type="ECO:0000313" key="6">
    <source>
        <dbReference type="EnsemblProtists" id="EKX47136"/>
    </source>
</evidence>
<dbReference type="PROSITE" id="PS00678">
    <property type="entry name" value="WD_REPEATS_1"/>
    <property type="match status" value="1"/>
</dbReference>
<gene>
    <name evidence="5" type="ORF">GUITHDRAFT_137736</name>
</gene>
<dbReference type="OMA" id="GHISGCV"/>
<organism evidence="5">
    <name type="scientific">Guillardia theta (strain CCMP2712)</name>
    <name type="common">Cryptophyte</name>
    <dbReference type="NCBI Taxonomy" id="905079"/>
    <lineage>
        <taxon>Eukaryota</taxon>
        <taxon>Cryptophyceae</taxon>
        <taxon>Pyrenomonadales</taxon>
        <taxon>Geminigeraceae</taxon>
        <taxon>Guillardia</taxon>
    </lineage>
</organism>
<dbReference type="PRINTS" id="PR00320">
    <property type="entry name" value="GPROTEINBRPT"/>
</dbReference>
<dbReference type="EnsemblProtists" id="EKX47136">
    <property type="protein sequence ID" value="EKX47136"/>
    <property type="gene ID" value="GUITHDRAFT_137736"/>
</dbReference>
<dbReference type="GeneID" id="17303746"/>
<dbReference type="STRING" id="905079.L1JF56"/>
<keyword evidence="7" id="KW-1185">Reference proteome</keyword>
<dbReference type="KEGG" id="gtt:GUITHDRAFT_137736"/>
<dbReference type="PaxDb" id="55529-EKX47136"/>
<dbReference type="RefSeq" id="XP_005834116.1">
    <property type="nucleotide sequence ID" value="XM_005834059.1"/>
</dbReference>
<evidence type="ECO:0000313" key="5">
    <source>
        <dbReference type="EMBL" id="EKX47136.1"/>
    </source>
</evidence>
<evidence type="ECO:0000256" key="2">
    <source>
        <dbReference type="ARBA" id="ARBA00022737"/>
    </source>
</evidence>
<feature type="region of interest" description="Disordered" evidence="4">
    <location>
        <begin position="609"/>
        <end position="628"/>
    </location>
</feature>
<dbReference type="CDD" id="cd00200">
    <property type="entry name" value="WD40"/>
    <property type="match status" value="1"/>
</dbReference>
<dbReference type="PROSITE" id="PS50082">
    <property type="entry name" value="WD_REPEATS_2"/>
    <property type="match status" value="4"/>
</dbReference>
<dbReference type="AlphaFoldDB" id="L1JF56"/>
<dbReference type="Pfam" id="PF00400">
    <property type="entry name" value="WD40"/>
    <property type="match status" value="4"/>
</dbReference>
<dbReference type="InterPro" id="IPR001680">
    <property type="entry name" value="WD40_rpt"/>
</dbReference>
<feature type="repeat" description="WD" evidence="3">
    <location>
        <begin position="297"/>
        <end position="338"/>
    </location>
</feature>
<evidence type="ECO:0000256" key="3">
    <source>
        <dbReference type="PROSITE-ProRule" id="PRU00221"/>
    </source>
</evidence>
<reference evidence="7" key="2">
    <citation type="submission" date="2012-11" db="EMBL/GenBank/DDBJ databases">
        <authorList>
            <person name="Kuo A."/>
            <person name="Curtis B.A."/>
            <person name="Tanifuji G."/>
            <person name="Burki F."/>
            <person name="Gruber A."/>
            <person name="Irimia M."/>
            <person name="Maruyama S."/>
            <person name="Arias M.C."/>
            <person name="Ball S.G."/>
            <person name="Gile G.H."/>
            <person name="Hirakawa Y."/>
            <person name="Hopkins J.F."/>
            <person name="Rensing S.A."/>
            <person name="Schmutz J."/>
            <person name="Symeonidi A."/>
            <person name="Elias M."/>
            <person name="Eveleigh R.J."/>
            <person name="Herman E.K."/>
            <person name="Klute M.J."/>
            <person name="Nakayama T."/>
            <person name="Obornik M."/>
            <person name="Reyes-Prieto A."/>
            <person name="Armbrust E.V."/>
            <person name="Aves S.J."/>
            <person name="Beiko R.G."/>
            <person name="Coutinho P."/>
            <person name="Dacks J.B."/>
            <person name="Durnford D.G."/>
            <person name="Fast N.M."/>
            <person name="Green B.R."/>
            <person name="Grisdale C."/>
            <person name="Hempe F."/>
            <person name="Henrissat B."/>
            <person name="Hoppner M.P."/>
            <person name="Ishida K.-I."/>
            <person name="Kim E."/>
            <person name="Koreny L."/>
            <person name="Kroth P.G."/>
            <person name="Liu Y."/>
            <person name="Malik S.-B."/>
            <person name="Maier U.G."/>
            <person name="McRose D."/>
            <person name="Mock T."/>
            <person name="Neilson J.A."/>
            <person name="Onodera N.T."/>
            <person name="Poole A.M."/>
            <person name="Pritham E.J."/>
            <person name="Richards T.A."/>
            <person name="Rocap G."/>
            <person name="Roy S.W."/>
            <person name="Sarai C."/>
            <person name="Schaack S."/>
            <person name="Shirato S."/>
            <person name="Slamovits C.H."/>
            <person name="Spencer D.F."/>
            <person name="Suzuki S."/>
            <person name="Worden A.Z."/>
            <person name="Zauner S."/>
            <person name="Barry K."/>
            <person name="Bell C."/>
            <person name="Bharti A.K."/>
            <person name="Crow J.A."/>
            <person name="Grimwood J."/>
            <person name="Kramer R."/>
            <person name="Lindquist E."/>
            <person name="Lucas S."/>
            <person name="Salamov A."/>
            <person name="McFadden G.I."/>
            <person name="Lane C.E."/>
            <person name="Keeling P.J."/>
            <person name="Gray M.W."/>
            <person name="Grigoriev I.V."/>
            <person name="Archibald J.M."/>
        </authorList>
    </citation>
    <scope>NUCLEOTIDE SEQUENCE</scope>
    <source>
        <strain evidence="7">CCMP2712</strain>
    </source>
</reference>
<dbReference type="EMBL" id="JH992991">
    <property type="protein sequence ID" value="EKX47136.1"/>
    <property type="molecule type" value="Genomic_DNA"/>
</dbReference>
<sequence>MTLSLTIRSNRVCEEDATESRQTSTLLLPVTTSLSGSDGSPPRKRPRSAASNMGGRREGESAQICRECETEDGASEKEKTCLAFDGKYGAADSISAPNGQMRIAGLQEDGEGEEQLPAAAAVEKILCILPSRQANSDPSFRTSGLPPERRDAGTRNRNQIKKSSCGGVGTSSLARCRLVIKRQKFLEMLQSERIAEAMNCLRAEITPLTEDEETLKKQAKWLGANQAGRREVLKQIEQELPPSAIIPPRRLDYLLQQALKYQMSQCLRYNRNEPWTNLLVDCHATDDLVPNETIHLLELHKDEVWHVQFSNDGKFLASASKDKTVIIWSVEEQFNVYKVLKGHEQAVNIVAWSPDDRWLLSGGGDLTIKLWETQTGDMLREFKVHTESVSAIAWLHDDDRFVSGSYDKKLIVWNAKNEEPEKIISGERVTDLAVSKDGRRLVLISPEQRIRVYSLPHMVESNKAATMTFNEQGSMTSVCISHDGRYALVNVSSDSQSTCNAATQEPQPEVHLWDLDEKKLLKRYRGHKQGRYVIRSSFGGNRDAFVVGGSEDCRVFLWHRDSAALIHALQGHSGTINSVAWNPKDAVMFASASDDNTIRVWGRKTKKTEAKKEHMNGGSAMTNGIIKT</sequence>
<feature type="region of interest" description="Disordered" evidence="4">
    <location>
        <begin position="16"/>
        <end position="63"/>
    </location>
</feature>
<reference evidence="5 7" key="1">
    <citation type="journal article" date="2012" name="Nature">
        <title>Algal genomes reveal evolutionary mosaicism and the fate of nucleomorphs.</title>
        <authorList>
            <consortium name="DOE Joint Genome Institute"/>
            <person name="Curtis B.A."/>
            <person name="Tanifuji G."/>
            <person name="Burki F."/>
            <person name="Gruber A."/>
            <person name="Irimia M."/>
            <person name="Maruyama S."/>
            <person name="Arias M.C."/>
            <person name="Ball S.G."/>
            <person name="Gile G.H."/>
            <person name="Hirakawa Y."/>
            <person name="Hopkins J.F."/>
            <person name="Kuo A."/>
            <person name="Rensing S.A."/>
            <person name="Schmutz J."/>
            <person name="Symeonidi A."/>
            <person name="Elias M."/>
            <person name="Eveleigh R.J."/>
            <person name="Herman E.K."/>
            <person name="Klute M.J."/>
            <person name="Nakayama T."/>
            <person name="Obornik M."/>
            <person name="Reyes-Prieto A."/>
            <person name="Armbrust E.V."/>
            <person name="Aves S.J."/>
            <person name="Beiko R.G."/>
            <person name="Coutinho P."/>
            <person name="Dacks J.B."/>
            <person name="Durnford D.G."/>
            <person name="Fast N.M."/>
            <person name="Green B.R."/>
            <person name="Grisdale C.J."/>
            <person name="Hempel F."/>
            <person name="Henrissat B."/>
            <person name="Hoppner M.P."/>
            <person name="Ishida K."/>
            <person name="Kim E."/>
            <person name="Koreny L."/>
            <person name="Kroth P.G."/>
            <person name="Liu Y."/>
            <person name="Malik S.B."/>
            <person name="Maier U.G."/>
            <person name="McRose D."/>
            <person name="Mock T."/>
            <person name="Neilson J.A."/>
            <person name="Onodera N.T."/>
            <person name="Poole A.M."/>
            <person name="Pritham E.J."/>
            <person name="Richards T.A."/>
            <person name="Rocap G."/>
            <person name="Roy S.W."/>
            <person name="Sarai C."/>
            <person name="Schaack S."/>
            <person name="Shirato S."/>
            <person name="Slamovits C.H."/>
            <person name="Spencer D.F."/>
            <person name="Suzuki S."/>
            <person name="Worden A.Z."/>
            <person name="Zauner S."/>
            <person name="Barry K."/>
            <person name="Bell C."/>
            <person name="Bharti A.K."/>
            <person name="Crow J.A."/>
            <person name="Grimwood J."/>
            <person name="Kramer R."/>
            <person name="Lindquist E."/>
            <person name="Lucas S."/>
            <person name="Salamov A."/>
            <person name="McFadden G.I."/>
            <person name="Lane C.E."/>
            <person name="Keeling P.J."/>
            <person name="Gray M.W."/>
            <person name="Grigoriev I.V."/>
            <person name="Archibald J.M."/>
        </authorList>
    </citation>
    <scope>NUCLEOTIDE SEQUENCE</scope>
    <source>
        <strain evidence="5 7">CCMP2712</strain>
    </source>
</reference>
<evidence type="ECO:0000313" key="7">
    <source>
        <dbReference type="Proteomes" id="UP000011087"/>
    </source>
</evidence>
<feature type="compositionally biased region" description="Low complexity" evidence="4">
    <location>
        <begin position="23"/>
        <end position="37"/>
    </location>
</feature>
<evidence type="ECO:0000256" key="4">
    <source>
        <dbReference type="SAM" id="MobiDB-lite"/>
    </source>
</evidence>
<dbReference type="Gene3D" id="2.130.10.10">
    <property type="entry name" value="YVTN repeat-like/Quinoprotein amine dehydrogenase"/>
    <property type="match status" value="1"/>
</dbReference>
<dbReference type="Proteomes" id="UP000011087">
    <property type="component" value="Unassembled WGS sequence"/>
</dbReference>
<dbReference type="SMART" id="SM00320">
    <property type="entry name" value="WD40"/>
    <property type="match status" value="7"/>
</dbReference>
<dbReference type="eggNOG" id="KOG0293">
    <property type="taxonomic scope" value="Eukaryota"/>
</dbReference>
<feature type="repeat" description="WD" evidence="3">
    <location>
        <begin position="382"/>
        <end position="423"/>
    </location>
</feature>
<dbReference type="InterPro" id="IPR036322">
    <property type="entry name" value="WD40_repeat_dom_sf"/>
</dbReference>
<feature type="repeat" description="WD" evidence="3">
    <location>
        <begin position="569"/>
        <end position="611"/>
    </location>
</feature>
<protein>
    <submittedName>
        <fullName evidence="5 6">Uncharacterized protein</fullName>
    </submittedName>
</protein>
<accession>L1JF56</accession>
<evidence type="ECO:0000256" key="1">
    <source>
        <dbReference type="ARBA" id="ARBA00022574"/>
    </source>
</evidence>
<keyword evidence="2" id="KW-0677">Repeat</keyword>
<reference evidence="6" key="3">
    <citation type="submission" date="2016-03" db="UniProtKB">
        <authorList>
            <consortium name="EnsemblProtists"/>
        </authorList>
    </citation>
    <scope>IDENTIFICATION</scope>
</reference>